<evidence type="ECO:0000256" key="4">
    <source>
        <dbReference type="ARBA" id="ARBA00022456"/>
    </source>
</evidence>
<dbReference type="RefSeq" id="WP_035123137.1">
    <property type="nucleotide sequence ID" value="NZ_JRNE01000074.1"/>
</dbReference>
<comment type="cofactor">
    <cofactor evidence="1 8">
        <name>FAD</name>
        <dbReference type="ChEBI" id="CHEBI:57692"/>
    </cofactor>
</comment>
<proteinExistence type="inferred from homology"/>
<evidence type="ECO:0000256" key="1">
    <source>
        <dbReference type="ARBA" id="ARBA00001974"/>
    </source>
</evidence>
<dbReference type="InterPro" id="IPR006091">
    <property type="entry name" value="Acyl-CoA_Oxase/DH_mid-dom"/>
</dbReference>
<dbReference type="InterPro" id="IPR013786">
    <property type="entry name" value="AcylCoA_DH/ox_N"/>
</dbReference>
<dbReference type="Pfam" id="PF02771">
    <property type="entry name" value="Acyl-CoA_dh_N"/>
    <property type="match status" value="1"/>
</dbReference>
<dbReference type="SUPFAM" id="SSF47203">
    <property type="entry name" value="Acyl-CoA dehydrogenase C-terminal domain-like"/>
    <property type="match status" value="1"/>
</dbReference>
<dbReference type="InterPro" id="IPR009075">
    <property type="entry name" value="AcylCo_DH/oxidase_C"/>
</dbReference>
<dbReference type="eggNOG" id="COG1960">
    <property type="taxonomic scope" value="Bacteria"/>
</dbReference>
<feature type="domain" description="Acyl-CoA oxidase/dehydrogenase middle" evidence="10">
    <location>
        <begin position="129"/>
        <end position="224"/>
    </location>
</feature>
<name>A0A096A3W2_9CORY</name>
<evidence type="ECO:0000256" key="2">
    <source>
        <dbReference type="ARBA" id="ARBA00005109"/>
    </source>
</evidence>
<dbReference type="PANTHER" id="PTHR48083">
    <property type="entry name" value="MEDIUM-CHAIN SPECIFIC ACYL-COA DEHYDROGENASE, MITOCHONDRIAL-RELATED"/>
    <property type="match status" value="1"/>
</dbReference>
<evidence type="ECO:0000259" key="10">
    <source>
        <dbReference type="Pfam" id="PF02770"/>
    </source>
</evidence>
<dbReference type="GO" id="GO:0050660">
    <property type="term" value="F:flavin adenine dinucleotide binding"/>
    <property type="evidence" value="ECO:0007669"/>
    <property type="project" value="InterPro"/>
</dbReference>
<comment type="pathway">
    <text evidence="2">Amino-acid degradation; L-valine degradation.</text>
</comment>
<evidence type="ECO:0000256" key="7">
    <source>
        <dbReference type="ARBA" id="ARBA00023002"/>
    </source>
</evidence>
<dbReference type="SUPFAM" id="SSF56645">
    <property type="entry name" value="Acyl-CoA dehydrogenase NM domain-like"/>
    <property type="match status" value="1"/>
</dbReference>
<dbReference type="Pfam" id="PF00441">
    <property type="entry name" value="Acyl-CoA_dh_1"/>
    <property type="match status" value="1"/>
</dbReference>
<dbReference type="FunFam" id="2.40.110.10:FF:000001">
    <property type="entry name" value="Acyl-CoA dehydrogenase, mitochondrial"/>
    <property type="match status" value="1"/>
</dbReference>
<dbReference type="InterPro" id="IPR006089">
    <property type="entry name" value="Acyl-CoA_DH_CS"/>
</dbReference>
<keyword evidence="6 8" id="KW-0274">FAD</keyword>
<dbReference type="PROSITE" id="PS00072">
    <property type="entry name" value="ACYL_COA_DH_1"/>
    <property type="match status" value="1"/>
</dbReference>
<dbReference type="FunFam" id="1.20.140.10:FF:000001">
    <property type="entry name" value="Acyl-CoA dehydrogenase"/>
    <property type="match status" value="1"/>
</dbReference>
<dbReference type="GO" id="GO:0003995">
    <property type="term" value="F:acyl-CoA dehydrogenase activity"/>
    <property type="evidence" value="ECO:0007669"/>
    <property type="project" value="InterPro"/>
</dbReference>
<evidence type="ECO:0000259" key="11">
    <source>
        <dbReference type="Pfam" id="PF02771"/>
    </source>
</evidence>
<feature type="domain" description="Acyl-CoA dehydrogenase/oxidase C-terminal" evidence="9">
    <location>
        <begin position="239"/>
        <end position="384"/>
    </location>
</feature>
<evidence type="ECO:0000256" key="6">
    <source>
        <dbReference type="ARBA" id="ARBA00022827"/>
    </source>
</evidence>
<evidence type="ECO:0000313" key="13">
    <source>
        <dbReference type="Proteomes" id="UP000029548"/>
    </source>
</evidence>
<dbReference type="EMBL" id="JRNE01000074">
    <property type="protein sequence ID" value="KGF15564.1"/>
    <property type="molecule type" value="Genomic_DNA"/>
</dbReference>
<sequence length="390" mass="42987">MKDFLPRTHFNEEHEMFRDMVRGFVEKEITPNVERWHNEGMPDREVFKKAGELGLIGMSTPEAYGGGGEMDFRYNQVLNEELTQSDCGSIVVSFGTLNDLCAPYLAKFGNEDQKQKYLAGMNSGDLIGCLAMTEPGAGSDLAGMRTFAKRDGDDWILNGTKIFISNGMLSDFALVAAITDPSKGRAGVSMFIVDTGLEGYTKSGPLRKVGLKAQDTAELNFDNVRVPGANLLGEEGAAFGYLRTNLAHERLTLAVGSVAASRRAWTLAYKYAQERETFGKPLIQHQVHGHYLADIATRITAMQAFVDQAVMAHNAGNLDETAASMAKFWTTEEQQDIVTRCTQMFGGYGFMLEYPISTHYLDTKVQTIYGGTNEIMKEIIFRRIAKGGAA</sequence>
<dbReference type="GO" id="GO:0005737">
    <property type="term" value="C:cytoplasm"/>
    <property type="evidence" value="ECO:0007669"/>
    <property type="project" value="TreeGrafter"/>
</dbReference>
<comment type="caution">
    <text evidence="12">The sequence shown here is derived from an EMBL/GenBank/DDBJ whole genome shotgun (WGS) entry which is preliminary data.</text>
</comment>
<dbReference type="Proteomes" id="UP000029548">
    <property type="component" value="Unassembled WGS sequence"/>
</dbReference>
<evidence type="ECO:0000313" key="12">
    <source>
        <dbReference type="EMBL" id="KGF15564.1"/>
    </source>
</evidence>
<accession>A0A096A3W2</accession>
<dbReference type="Gene3D" id="1.10.540.10">
    <property type="entry name" value="Acyl-CoA dehydrogenase/oxidase, N-terminal domain"/>
    <property type="match status" value="1"/>
</dbReference>
<keyword evidence="5 8" id="KW-0285">Flavoprotein</keyword>
<dbReference type="FunFam" id="1.10.540.10:FF:000026">
    <property type="entry name" value="Acyl-CoA dehydrogenase medium chain"/>
    <property type="match status" value="1"/>
</dbReference>
<reference evidence="12 13" key="1">
    <citation type="submission" date="2014-07" db="EMBL/GenBank/DDBJ databases">
        <authorList>
            <person name="McCorrison J."/>
            <person name="Sanka R."/>
            <person name="Torralba M."/>
            <person name="Gillis M."/>
            <person name="Haft D.H."/>
            <person name="Methe B."/>
            <person name="Sutton G."/>
            <person name="Nelson K.E."/>
        </authorList>
    </citation>
    <scope>NUCLEOTIDE SEQUENCE [LARGE SCALE GENOMIC DNA]</scope>
    <source>
        <strain evidence="12 13">DNF00450</strain>
    </source>
</reference>
<dbReference type="InterPro" id="IPR037069">
    <property type="entry name" value="AcylCoA_DH/ox_N_sf"/>
</dbReference>
<organism evidence="12 13">
    <name type="scientific">Corynebacterium freneyi DNF00450</name>
    <dbReference type="NCBI Taxonomy" id="1287475"/>
    <lineage>
        <taxon>Bacteria</taxon>
        <taxon>Bacillati</taxon>
        <taxon>Actinomycetota</taxon>
        <taxon>Actinomycetes</taxon>
        <taxon>Mycobacteriales</taxon>
        <taxon>Corynebacteriaceae</taxon>
        <taxon>Corynebacterium</taxon>
    </lineage>
</organism>
<dbReference type="GO" id="GO:0033539">
    <property type="term" value="P:fatty acid beta-oxidation using acyl-CoA dehydrogenase"/>
    <property type="evidence" value="ECO:0007669"/>
    <property type="project" value="TreeGrafter"/>
</dbReference>
<gene>
    <name evidence="12" type="ORF">HMPREF1650_10645</name>
</gene>
<keyword evidence="7 8" id="KW-0560">Oxidoreductase</keyword>
<evidence type="ECO:0000256" key="8">
    <source>
        <dbReference type="RuleBase" id="RU362125"/>
    </source>
</evidence>
<evidence type="ECO:0000259" key="9">
    <source>
        <dbReference type="Pfam" id="PF00441"/>
    </source>
</evidence>
<dbReference type="InterPro" id="IPR009100">
    <property type="entry name" value="AcylCoA_DH/oxidase_NM_dom_sf"/>
</dbReference>
<dbReference type="InterPro" id="IPR036250">
    <property type="entry name" value="AcylCo_DH-like_C"/>
</dbReference>
<protein>
    <submittedName>
        <fullName evidence="12">Acyl-CoA dehydrogenase</fullName>
    </submittedName>
</protein>
<dbReference type="Gene3D" id="2.40.110.10">
    <property type="entry name" value="Butyryl-CoA Dehydrogenase, subunit A, domain 2"/>
    <property type="match status" value="1"/>
</dbReference>
<feature type="domain" description="Acyl-CoA dehydrogenase/oxidase N-terminal" evidence="11">
    <location>
        <begin position="11"/>
        <end position="125"/>
    </location>
</feature>
<evidence type="ECO:0000256" key="5">
    <source>
        <dbReference type="ARBA" id="ARBA00022630"/>
    </source>
</evidence>
<dbReference type="PANTHER" id="PTHR48083:SF6">
    <property type="entry name" value="ACYL-COA DEHYDROGENASE 6"/>
    <property type="match status" value="1"/>
</dbReference>
<evidence type="ECO:0000256" key="3">
    <source>
        <dbReference type="ARBA" id="ARBA00009347"/>
    </source>
</evidence>
<dbReference type="InterPro" id="IPR046373">
    <property type="entry name" value="Acyl-CoA_Oxase/DH_mid-dom_sf"/>
</dbReference>
<dbReference type="Gene3D" id="1.20.140.10">
    <property type="entry name" value="Butyryl-CoA Dehydrogenase, subunit A, domain 3"/>
    <property type="match status" value="1"/>
</dbReference>
<dbReference type="InterPro" id="IPR050741">
    <property type="entry name" value="Acyl-CoA_dehydrogenase"/>
</dbReference>
<dbReference type="AlphaFoldDB" id="A0A096A3W2"/>
<dbReference type="Pfam" id="PF02770">
    <property type="entry name" value="Acyl-CoA_dh_M"/>
    <property type="match status" value="1"/>
</dbReference>
<comment type="similarity">
    <text evidence="3 8">Belongs to the acyl-CoA dehydrogenase family.</text>
</comment>
<dbReference type="GO" id="GO:0009083">
    <property type="term" value="P:branched-chain amino acid catabolic process"/>
    <property type="evidence" value="ECO:0007669"/>
    <property type="project" value="UniProtKB-KW"/>
</dbReference>
<keyword evidence="4" id="KW-0101">Branched-chain amino acid catabolism</keyword>